<evidence type="ECO:0000259" key="1">
    <source>
        <dbReference type="PROSITE" id="PS50144"/>
    </source>
</evidence>
<organism evidence="2 3">
    <name type="scientific">Caenorhabditis tropicalis</name>
    <dbReference type="NCBI Taxonomy" id="1561998"/>
    <lineage>
        <taxon>Eukaryota</taxon>
        <taxon>Metazoa</taxon>
        <taxon>Ecdysozoa</taxon>
        <taxon>Nematoda</taxon>
        <taxon>Chromadorea</taxon>
        <taxon>Rhabditida</taxon>
        <taxon>Rhabditina</taxon>
        <taxon>Rhabditomorpha</taxon>
        <taxon>Rhabditoidea</taxon>
        <taxon>Rhabditidae</taxon>
        <taxon>Peloderinae</taxon>
        <taxon>Caenorhabditis</taxon>
    </lineage>
</organism>
<dbReference type="PANTHER" id="PTHR22743:SF165">
    <property type="entry name" value="BTB AND MATH DOMAIN CONTAINING-RELATED"/>
    <property type="match status" value="1"/>
</dbReference>
<dbReference type="InterPro" id="IPR008974">
    <property type="entry name" value="TRAF-like"/>
</dbReference>
<dbReference type="InterPro" id="IPR002083">
    <property type="entry name" value="MATH/TRAF_dom"/>
</dbReference>
<dbReference type="CDD" id="cd00121">
    <property type="entry name" value="MATH"/>
    <property type="match status" value="1"/>
</dbReference>
<dbReference type="PANTHER" id="PTHR22743">
    <property type="entry name" value="MEPRIN/TRAF-LIKE MATH FAMILY-C.ELEGANS"/>
    <property type="match status" value="1"/>
</dbReference>
<dbReference type="Gene3D" id="3.30.710.10">
    <property type="entry name" value="Potassium Channel Kv1.1, Chain A"/>
    <property type="match status" value="1"/>
</dbReference>
<name>A0A1I7TGR8_9PELO</name>
<dbReference type="WBParaSite" id="Csp11.Scaffold608.g5779.t1">
    <property type="protein sequence ID" value="Csp11.Scaffold608.g5779.t1"/>
    <property type="gene ID" value="Csp11.Scaffold608.g5779"/>
</dbReference>
<dbReference type="InterPro" id="IPR011333">
    <property type="entry name" value="SKP1/BTB/POZ_sf"/>
</dbReference>
<protein>
    <submittedName>
        <fullName evidence="3">MATH domain-containing protein</fullName>
    </submittedName>
</protein>
<dbReference type="SUPFAM" id="SSF49599">
    <property type="entry name" value="TRAF domain-like"/>
    <property type="match status" value="1"/>
</dbReference>
<keyword evidence="2" id="KW-1185">Reference proteome</keyword>
<proteinExistence type="predicted"/>
<dbReference type="AlphaFoldDB" id="A0A1I7TGR8"/>
<accession>A0A1I7TGR8</accession>
<dbReference type="eggNOG" id="ENOG502RXUT">
    <property type="taxonomic scope" value="Eukaryota"/>
</dbReference>
<evidence type="ECO:0000313" key="3">
    <source>
        <dbReference type="WBParaSite" id="Csp11.Scaffold608.g5779.t1"/>
    </source>
</evidence>
<dbReference type="Pfam" id="PF00917">
    <property type="entry name" value="MATH"/>
    <property type="match status" value="1"/>
</dbReference>
<feature type="domain" description="MATH" evidence="1">
    <location>
        <begin position="1"/>
        <end position="54"/>
    </location>
</feature>
<reference evidence="3" key="1">
    <citation type="submission" date="2016-11" db="UniProtKB">
        <authorList>
            <consortium name="WormBaseParasite"/>
        </authorList>
    </citation>
    <scope>IDENTIFICATION</scope>
</reference>
<dbReference type="Gene3D" id="2.60.210.10">
    <property type="entry name" value="Apoptosis, Tumor Necrosis Factor Receptor Associated Protein 2, Chain A"/>
    <property type="match status" value="1"/>
</dbReference>
<dbReference type="PROSITE" id="PS50144">
    <property type="entry name" value="MATH"/>
    <property type="match status" value="1"/>
</dbReference>
<sequence length="169" mass="19573">MSLKKTLSKKCNHSFGNEDGNSKMMSFGWPEFIEWEGMRKDYWMDDKLIVEAHVSIKKMTGFYGENLKNFDAMRDFSDENTVEALLSIGAALTTPSVVDRCEKYLIEKSRKTLKKRLQLALKYNLEKLKSHCFESMKSNSDVRSVIPRNLSEIDRQMLELLLQKALSFG</sequence>
<dbReference type="Proteomes" id="UP000095282">
    <property type="component" value="Unplaced"/>
</dbReference>
<dbReference type="InterPro" id="IPR052664">
    <property type="entry name" value="BTB-MATH_domain_protein"/>
</dbReference>
<evidence type="ECO:0000313" key="2">
    <source>
        <dbReference type="Proteomes" id="UP000095282"/>
    </source>
</evidence>